<sequence length="128" mass="14538">MQQFVSHINRKRLNSHVKDEDENPLHCKICLQIFNEPYSTICGHTFCRSCITQSIQHSPQCPICDTNLDVKRLKTLCPNFTVSSMIDKILVDVEAKKENCKGHSSQTVTGQPDNGDQILQMIQVNFSC</sequence>
<keyword evidence="3" id="KW-0862">Zinc</keyword>
<evidence type="ECO:0000259" key="5">
    <source>
        <dbReference type="PROSITE" id="PS50089"/>
    </source>
</evidence>
<dbReference type="PROSITE" id="PS00518">
    <property type="entry name" value="ZF_RING_1"/>
    <property type="match status" value="1"/>
</dbReference>
<dbReference type="AlphaFoldDB" id="A0A914MI12"/>
<dbReference type="Proteomes" id="UP000887563">
    <property type="component" value="Unplaced"/>
</dbReference>
<dbReference type="GO" id="GO:0008270">
    <property type="term" value="F:zinc ion binding"/>
    <property type="evidence" value="ECO:0007669"/>
    <property type="project" value="UniProtKB-KW"/>
</dbReference>
<dbReference type="InterPro" id="IPR042755">
    <property type="entry name" value="COP1"/>
</dbReference>
<evidence type="ECO:0000313" key="7">
    <source>
        <dbReference type="WBParaSite" id="Minc3s01926g27236"/>
    </source>
</evidence>
<dbReference type="InterPro" id="IPR001841">
    <property type="entry name" value="Znf_RING"/>
</dbReference>
<evidence type="ECO:0000256" key="2">
    <source>
        <dbReference type="ARBA" id="ARBA00022771"/>
    </source>
</evidence>
<dbReference type="SMART" id="SM00184">
    <property type="entry name" value="RING"/>
    <property type="match status" value="1"/>
</dbReference>
<dbReference type="InterPro" id="IPR017907">
    <property type="entry name" value="Znf_RING_CS"/>
</dbReference>
<reference evidence="7" key="1">
    <citation type="submission" date="2022-11" db="UniProtKB">
        <authorList>
            <consortium name="WormBaseParasite"/>
        </authorList>
    </citation>
    <scope>IDENTIFICATION</scope>
</reference>
<dbReference type="SUPFAM" id="SSF57850">
    <property type="entry name" value="RING/U-box"/>
    <property type="match status" value="1"/>
</dbReference>
<evidence type="ECO:0000256" key="3">
    <source>
        <dbReference type="ARBA" id="ARBA00022833"/>
    </source>
</evidence>
<dbReference type="WBParaSite" id="Minc3s01926g27236">
    <property type="protein sequence ID" value="Minc3s01926g27236"/>
    <property type="gene ID" value="Minc3s01926g27236"/>
</dbReference>
<keyword evidence="6" id="KW-1185">Reference proteome</keyword>
<dbReference type="InterPro" id="IPR013083">
    <property type="entry name" value="Znf_RING/FYVE/PHD"/>
</dbReference>
<name>A0A914MI12_MELIC</name>
<evidence type="ECO:0000256" key="1">
    <source>
        <dbReference type="ARBA" id="ARBA00022723"/>
    </source>
</evidence>
<dbReference type="Pfam" id="PF13923">
    <property type="entry name" value="zf-C3HC4_2"/>
    <property type="match status" value="1"/>
</dbReference>
<dbReference type="GO" id="GO:0061630">
    <property type="term" value="F:ubiquitin protein ligase activity"/>
    <property type="evidence" value="ECO:0007669"/>
    <property type="project" value="InterPro"/>
</dbReference>
<dbReference type="GO" id="GO:0043161">
    <property type="term" value="P:proteasome-mediated ubiquitin-dependent protein catabolic process"/>
    <property type="evidence" value="ECO:0007669"/>
    <property type="project" value="TreeGrafter"/>
</dbReference>
<organism evidence="6 7">
    <name type="scientific">Meloidogyne incognita</name>
    <name type="common">Southern root-knot nematode worm</name>
    <name type="synonym">Oxyuris incognita</name>
    <dbReference type="NCBI Taxonomy" id="6306"/>
    <lineage>
        <taxon>Eukaryota</taxon>
        <taxon>Metazoa</taxon>
        <taxon>Ecdysozoa</taxon>
        <taxon>Nematoda</taxon>
        <taxon>Chromadorea</taxon>
        <taxon>Rhabditida</taxon>
        <taxon>Tylenchina</taxon>
        <taxon>Tylenchomorpha</taxon>
        <taxon>Tylenchoidea</taxon>
        <taxon>Meloidogynidae</taxon>
        <taxon>Meloidogyninae</taxon>
        <taxon>Meloidogyne</taxon>
        <taxon>Meloidogyne incognita group</taxon>
    </lineage>
</organism>
<keyword evidence="1" id="KW-0479">Metal-binding</keyword>
<evidence type="ECO:0000256" key="4">
    <source>
        <dbReference type="PROSITE-ProRule" id="PRU00175"/>
    </source>
</evidence>
<proteinExistence type="predicted"/>
<dbReference type="Gene3D" id="3.30.40.10">
    <property type="entry name" value="Zinc/RING finger domain, C3HC4 (zinc finger)"/>
    <property type="match status" value="1"/>
</dbReference>
<accession>A0A914MI12</accession>
<dbReference type="PANTHER" id="PTHR44080">
    <property type="entry name" value="E3 UBIQUITIN-PROTEIN LIGASE COP1"/>
    <property type="match status" value="1"/>
</dbReference>
<feature type="domain" description="RING-type" evidence="5">
    <location>
        <begin position="27"/>
        <end position="65"/>
    </location>
</feature>
<evidence type="ECO:0000313" key="6">
    <source>
        <dbReference type="Proteomes" id="UP000887563"/>
    </source>
</evidence>
<keyword evidence="2 4" id="KW-0863">Zinc-finger</keyword>
<dbReference type="PANTHER" id="PTHR44080:SF1">
    <property type="entry name" value="E3 UBIQUITIN-PROTEIN LIGASE COP1"/>
    <property type="match status" value="1"/>
</dbReference>
<protein>
    <submittedName>
        <fullName evidence="7">RING-type domain-containing protein</fullName>
    </submittedName>
</protein>
<dbReference type="PROSITE" id="PS50089">
    <property type="entry name" value="ZF_RING_2"/>
    <property type="match status" value="1"/>
</dbReference>